<evidence type="ECO:0000313" key="9">
    <source>
        <dbReference type="EMBL" id="RKU47589.1"/>
    </source>
</evidence>
<feature type="region of interest" description="Disordered" evidence="7">
    <location>
        <begin position="101"/>
        <end position="122"/>
    </location>
</feature>
<evidence type="ECO:0000256" key="7">
    <source>
        <dbReference type="SAM" id="MobiDB-lite"/>
    </source>
</evidence>
<keyword evidence="10" id="KW-1185">Reference proteome</keyword>
<dbReference type="InterPro" id="IPR039900">
    <property type="entry name" value="Pat1-like"/>
</dbReference>
<dbReference type="GO" id="GO:0003723">
    <property type="term" value="F:RNA binding"/>
    <property type="evidence" value="ECO:0007669"/>
    <property type="project" value="UniProtKB-KW"/>
</dbReference>
<dbReference type="GO" id="GO:0005634">
    <property type="term" value="C:nucleus"/>
    <property type="evidence" value="ECO:0007669"/>
    <property type="project" value="UniProtKB-SubCell"/>
</dbReference>
<dbReference type="AlphaFoldDB" id="A0A420YI60"/>
<dbReference type="GO" id="GO:0000932">
    <property type="term" value="C:P-body"/>
    <property type="evidence" value="ECO:0007669"/>
    <property type="project" value="UniProtKB-SubCell"/>
</dbReference>
<evidence type="ECO:0000256" key="2">
    <source>
        <dbReference type="ARBA" id="ARBA00004201"/>
    </source>
</evidence>
<name>A0A420YI60_9PEZI</name>
<dbReference type="InterPro" id="IPR019167">
    <property type="entry name" value="PAT1_dom"/>
</dbReference>
<dbReference type="PANTHER" id="PTHR21551:SF0">
    <property type="entry name" value="PROTEIN ASSOCIATED WITH TOPO II RELATED-1, ISOFORM A"/>
    <property type="match status" value="1"/>
</dbReference>
<comment type="similarity">
    <text evidence="3">Belongs to the PAT1 family.</text>
</comment>
<comment type="caution">
    <text evidence="9">The sequence shown here is derived from an EMBL/GenBank/DDBJ whole genome shotgun (WGS) entry which is preliminary data.</text>
</comment>
<evidence type="ECO:0000256" key="5">
    <source>
        <dbReference type="ARBA" id="ARBA00022884"/>
    </source>
</evidence>
<reference evidence="9 10" key="1">
    <citation type="submission" date="2018-08" db="EMBL/GenBank/DDBJ databases">
        <title>Draft genome of the lignicolous fungus Coniochaeta pulveracea.</title>
        <authorList>
            <person name="Borstlap C.J."/>
            <person name="De Witt R.N."/>
            <person name="Botha A."/>
            <person name="Volschenk H."/>
        </authorList>
    </citation>
    <scope>NUCLEOTIDE SEQUENCE [LARGE SCALE GENOMIC DNA]</scope>
    <source>
        <strain evidence="9 10">CAB683</strain>
    </source>
</reference>
<feature type="region of interest" description="Disordered" evidence="7">
    <location>
        <begin position="45"/>
        <end position="78"/>
    </location>
</feature>
<organism evidence="9 10">
    <name type="scientific">Coniochaeta pulveracea</name>
    <dbReference type="NCBI Taxonomy" id="177199"/>
    <lineage>
        <taxon>Eukaryota</taxon>
        <taxon>Fungi</taxon>
        <taxon>Dikarya</taxon>
        <taxon>Ascomycota</taxon>
        <taxon>Pezizomycotina</taxon>
        <taxon>Sordariomycetes</taxon>
        <taxon>Sordariomycetidae</taxon>
        <taxon>Coniochaetales</taxon>
        <taxon>Coniochaetaceae</taxon>
        <taxon>Coniochaeta</taxon>
    </lineage>
</organism>
<feature type="compositionally biased region" description="Pro residues" evidence="7">
    <location>
        <begin position="199"/>
        <end position="214"/>
    </location>
</feature>
<dbReference type="PANTHER" id="PTHR21551">
    <property type="entry name" value="TOPOISOMERASE II-ASSOCIATED PROTEIN PAT1"/>
    <property type="match status" value="1"/>
</dbReference>
<feature type="region of interest" description="Disordered" evidence="7">
    <location>
        <begin position="187"/>
        <end position="378"/>
    </location>
</feature>
<dbReference type="OrthoDB" id="74835at2759"/>
<feature type="region of interest" description="Disordered" evidence="7">
    <location>
        <begin position="542"/>
        <end position="571"/>
    </location>
</feature>
<feature type="domain" description="mRNA decay factor PAT1" evidence="8">
    <location>
        <begin position="1"/>
        <end position="871"/>
    </location>
</feature>
<dbReference type="EMBL" id="QVQW01000008">
    <property type="protein sequence ID" value="RKU47589.1"/>
    <property type="molecule type" value="Genomic_DNA"/>
</dbReference>
<feature type="compositionally biased region" description="Low complexity" evidence="7">
    <location>
        <begin position="304"/>
        <end position="322"/>
    </location>
</feature>
<gene>
    <name evidence="9" type="ORF">DL546_007683</name>
</gene>
<evidence type="ECO:0000256" key="4">
    <source>
        <dbReference type="ARBA" id="ARBA00022490"/>
    </source>
</evidence>
<evidence type="ECO:0000256" key="1">
    <source>
        <dbReference type="ARBA" id="ARBA00004123"/>
    </source>
</evidence>
<proteinExistence type="inferred from homology"/>
<keyword evidence="6" id="KW-0539">Nucleus</keyword>
<evidence type="ECO:0000256" key="3">
    <source>
        <dbReference type="ARBA" id="ARBA00009138"/>
    </source>
</evidence>
<comment type="subcellular location">
    <subcellularLocation>
        <location evidence="2">Cytoplasm</location>
        <location evidence="2">P-body</location>
    </subcellularLocation>
    <subcellularLocation>
        <location evidence="1">Nucleus</location>
    </subcellularLocation>
</comment>
<sequence length="875" mass="97207">MSFFGFNNSGHNQAAPGFSQAHNPFAGLSHRDDEGEALEFDDTYDGLGDQLEETGDDLNDDTFGGDVAPTGHGSVGRDFDFFGQTSKVANVIEEEHMRFARQQPPSKVAQHTPAPAPQSYDYGYQQQQYARPVRTGYEQYKEEPPALDDLQVDLSLWGVAPKKQQQPAQAAAPSPAPARKILSVEEVEAQMRAQAKKSPQPPPQQAPGMAPPPGLQQQQYAQQQFFNNGYQYPNMQQPPQQVPPQHFAPLQPQVPRPQDTSREPAQPAHAQPVQILQRPQSKHAQVPSPVAPSPVNRQQPPAVQTPQGLQQPHPGQGVHPTQILQNPNRLSGEHGQPSPISQPSHVAAQTHPGHPAHQGHRQQQSFSQQQQAPLAPPQVAMLSKEEQDAYLAQEAKRAKRNHKIFVMSKDNGIMTPQDKNFITRIQLQQLVQATGNPSEFGTDQSLVEDFYYQVHSQIQGGHRQHPSQPLNNFAQTYLFQTGSRQGGMRRHNRGGDNHMQRMEQQVQRAVEAAKNKPKNKQLVIEGSLGKISFSNAKTPKPLLNIKRTESSGEVQRPGTGSRTQTAAGGLSRKEALRSIEAVYDTLMKLEDHERWRPPPPVSEVEQPDEVQKSIEWGEQTARLNAKLLEALKVGAPVGVYPVHPFITLLSFNKTIKVMQRVFRHLTHQQRLTVLTLIVYSLDSMDVVKGAQVNNTNDIRFNAAMKEKVELFMLNVMSTLFNFIGELDLDLVAQLLEIVSDRNVGAIAKSKIGASLLTMILSRAEIIKHAGGGNEHSWQKWNYQYTRFFDHLAPHLPYIFPGSPTSGEDVYVWQLLAAIGIGASPDQQQTLVLQVKDRVMDTVTLAKTLPVELSTQRLNNVNLFMHSIGLDVGLLA</sequence>
<feature type="compositionally biased region" description="Acidic residues" evidence="7">
    <location>
        <begin position="45"/>
        <end position="60"/>
    </location>
</feature>
<feature type="compositionally biased region" description="Low complexity" evidence="7">
    <location>
        <begin position="362"/>
        <end position="373"/>
    </location>
</feature>
<dbReference type="GO" id="GO:0033962">
    <property type="term" value="P:P-body assembly"/>
    <property type="evidence" value="ECO:0007669"/>
    <property type="project" value="TreeGrafter"/>
</dbReference>
<dbReference type="Pfam" id="PF09770">
    <property type="entry name" value="PAT1"/>
    <property type="match status" value="1"/>
</dbReference>
<accession>A0A420YI60</accession>
<dbReference type="GO" id="GO:0000290">
    <property type="term" value="P:deadenylation-dependent decapping of nuclear-transcribed mRNA"/>
    <property type="evidence" value="ECO:0007669"/>
    <property type="project" value="InterPro"/>
</dbReference>
<evidence type="ECO:0000259" key="8">
    <source>
        <dbReference type="Pfam" id="PF09770"/>
    </source>
</evidence>
<evidence type="ECO:0000313" key="10">
    <source>
        <dbReference type="Proteomes" id="UP000275385"/>
    </source>
</evidence>
<keyword evidence="4" id="KW-0963">Cytoplasm</keyword>
<feature type="compositionally biased region" description="Low complexity" evidence="7">
    <location>
        <begin position="215"/>
        <end position="249"/>
    </location>
</feature>
<dbReference type="Proteomes" id="UP000275385">
    <property type="component" value="Unassembled WGS sequence"/>
</dbReference>
<evidence type="ECO:0000256" key="6">
    <source>
        <dbReference type="ARBA" id="ARBA00023242"/>
    </source>
</evidence>
<dbReference type="STRING" id="177199.A0A420YI60"/>
<keyword evidence="5" id="KW-0694">RNA-binding</keyword>
<protein>
    <recommendedName>
        <fullName evidence="8">mRNA decay factor PAT1 domain-containing protein</fullName>
    </recommendedName>
</protein>